<dbReference type="eggNOG" id="COG1131">
    <property type="taxonomic scope" value="Bacteria"/>
</dbReference>
<evidence type="ECO:0000313" key="3">
    <source>
        <dbReference type="Proteomes" id="UP000070326"/>
    </source>
</evidence>
<feature type="transmembrane region" description="Helical" evidence="1">
    <location>
        <begin position="149"/>
        <end position="177"/>
    </location>
</feature>
<keyword evidence="1" id="KW-0812">Transmembrane</keyword>
<evidence type="ECO:0000256" key="1">
    <source>
        <dbReference type="SAM" id="Phobius"/>
    </source>
</evidence>
<evidence type="ECO:0000313" key="2">
    <source>
        <dbReference type="EMBL" id="KXI10830.1"/>
    </source>
</evidence>
<dbReference type="STRING" id="1261.HMPREF3195_01572"/>
<feature type="transmembrane region" description="Helical" evidence="1">
    <location>
        <begin position="189"/>
        <end position="209"/>
    </location>
</feature>
<dbReference type="Proteomes" id="UP000070326">
    <property type="component" value="Unassembled WGS sequence"/>
</dbReference>
<keyword evidence="1" id="KW-0472">Membrane</keyword>
<dbReference type="RefSeq" id="WP_061101976.1">
    <property type="nucleotide sequence ID" value="NZ_JADMXM010000004.1"/>
</dbReference>
<feature type="transmembrane region" description="Helical" evidence="1">
    <location>
        <begin position="254"/>
        <end position="275"/>
    </location>
</feature>
<dbReference type="AlphaFoldDB" id="A0A135YN55"/>
<sequence>MLGKLMKYEMKSIYKYFLTLYAIIIIGAIMSLTTARTQVAILEKIGIGSFVACFVACIALGVVQFIFTITRFNTSLLGDEGYLMFTIPTSTHTVIWSKALVLLIFNILSTIVVAGAFVMIFLVSTTVSANKIDPKGIEFIHNVFKYPGVYLGIIVTIVSVLVSIIDMIFLIYASLSFGQLPGLKKHKNIFAFAFFIVFNTASTYLYTVISKDSTQALIDKFETASAQNIDASATTAQMGERVGLVVDFISKLQVGLIVSTVIEIAVLYAITYYILNRKLNLD</sequence>
<name>A0A135YN55_9FIRM</name>
<feature type="transmembrane region" description="Helical" evidence="1">
    <location>
        <begin position="100"/>
        <end position="129"/>
    </location>
</feature>
<proteinExistence type="predicted"/>
<feature type="transmembrane region" description="Helical" evidence="1">
    <location>
        <begin position="45"/>
        <end position="67"/>
    </location>
</feature>
<feature type="transmembrane region" description="Helical" evidence="1">
    <location>
        <begin position="12"/>
        <end position="33"/>
    </location>
</feature>
<accession>A0A135YN55</accession>
<dbReference type="PATRIC" id="fig|1261.5.peg.1578"/>
<dbReference type="EMBL" id="LSQZ01000085">
    <property type="protein sequence ID" value="KXI10830.1"/>
    <property type="molecule type" value="Genomic_DNA"/>
</dbReference>
<organism evidence="2 3">
    <name type="scientific">Peptostreptococcus anaerobius</name>
    <dbReference type="NCBI Taxonomy" id="1261"/>
    <lineage>
        <taxon>Bacteria</taxon>
        <taxon>Bacillati</taxon>
        <taxon>Bacillota</taxon>
        <taxon>Clostridia</taxon>
        <taxon>Peptostreptococcales</taxon>
        <taxon>Peptostreptococcaceae</taxon>
        <taxon>Peptostreptococcus</taxon>
    </lineage>
</organism>
<reference evidence="2 3" key="1">
    <citation type="submission" date="2016-02" db="EMBL/GenBank/DDBJ databases">
        <authorList>
            <person name="Wen L."/>
            <person name="He K."/>
            <person name="Yang H."/>
        </authorList>
    </citation>
    <scope>NUCLEOTIDE SEQUENCE [LARGE SCALE GENOMIC DNA]</scope>
    <source>
        <strain evidence="2 3">MJR8628A</strain>
    </source>
</reference>
<gene>
    <name evidence="2" type="ORF">HMPREF3195_01572</name>
</gene>
<comment type="caution">
    <text evidence="2">The sequence shown here is derived from an EMBL/GenBank/DDBJ whole genome shotgun (WGS) entry which is preliminary data.</text>
</comment>
<protein>
    <submittedName>
        <fullName evidence="2">Uncharacterized protein</fullName>
    </submittedName>
</protein>
<keyword evidence="1" id="KW-1133">Transmembrane helix</keyword>